<reference evidence="1" key="1">
    <citation type="submission" date="2020-10" db="EMBL/GenBank/DDBJ databases">
        <authorList>
            <person name="Gilroy R."/>
        </authorList>
    </citation>
    <scope>NUCLEOTIDE SEQUENCE</scope>
    <source>
        <strain evidence="1">CHK186-9395</strain>
    </source>
</reference>
<evidence type="ECO:0000313" key="2">
    <source>
        <dbReference type="Proteomes" id="UP000886861"/>
    </source>
</evidence>
<gene>
    <name evidence="1" type="ORF">IAA62_01870</name>
</gene>
<proteinExistence type="predicted"/>
<dbReference type="Proteomes" id="UP000886861">
    <property type="component" value="Unassembled WGS sequence"/>
</dbReference>
<name>A0A9D1SYU9_9FIRM</name>
<organism evidence="1 2">
    <name type="scientific">Candidatus Caccopulliclostridium gallistercoris</name>
    <dbReference type="NCBI Taxonomy" id="2840719"/>
    <lineage>
        <taxon>Bacteria</taxon>
        <taxon>Bacillati</taxon>
        <taxon>Bacillota</taxon>
        <taxon>Clostridia</taxon>
        <taxon>Candidatus Caccopulliclostridium</taxon>
    </lineage>
</organism>
<comment type="caution">
    <text evidence="1">The sequence shown here is derived from an EMBL/GenBank/DDBJ whole genome shotgun (WGS) entry which is preliminary data.</text>
</comment>
<protein>
    <submittedName>
        <fullName evidence="1">Uncharacterized protein</fullName>
    </submittedName>
</protein>
<evidence type="ECO:0000313" key="1">
    <source>
        <dbReference type="EMBL" id="HIV01287.1"/>
    </source>
</evidence>
<accession>A0A9D1SYU9</accession>
<dbReference type="AlphaFoldDB" id="A0A9D1SYU9"/>
<dbReference type="EMBL" id="DVOJ01000007">
    <property type="protein sequence ID" value="HIV01287.1"/>
    <property type="molecule type" value="Genomic_DNA"/>
</dbReference>
<sequence>MFAEKLTTKQIEYIASKVCEKIYNGYTVYEITEDMVEYSHGGIEVNLFTDKRFGRHILRLEDFNLKYLTPDFHDLDLFEKYSKKDYFKYLSTIFPNYKREYKKHIKKQGNKYIKNTFEK</sequence>
<reference evidence="1" key="2">
    <citation type="journal article" date="2021" name="PeerJ">
        <title>Extensive microbial diversity within the chicken gut microbiome revealed by metagenomics and culture.</title>
        <authorList>
            <person name="Gilroy R."/>
            <person name="Ravi A."/>
            <person name="Getino M."/>
            <person name="Pursley I."/>
            <person name="Horton D.L."/>
            <person name="Alikhan N.F."/>
            <person name="Baker D."/>
            <person name="Gharbi K."/>
            <person name="Hall N."/>
            <person name="Watson M."/>
            <person name="Adriaenssens E.M."/>
            <person name="Foster-Nyarko E."/>
            <person name="Jarju S."/>
            <person name="Secka A."/>
            <person name="Antonio M."/>
            <person name="Oren A."/>
            <person name="Chaudhuri R.R."/>
            <person name="La Ragione R."/>
            <person name="Hildebrand F."/>
            <person name="Pallen M.J."/>
        </authorList>
    </citation>
    <scope>NUCLEOTIDE SEQUENCE</scope>
    <source>
        <strain evidence="1">CHK186-9395</strain>
    </source>
</reference>